<name>A0A165ZWW3_9AGAM</name>
<keyword evidence="3" id="KW-0600">Photoreceptor protein</keyword>
<keyword evidence="4" id="KW-0716">Sensory transduction</keyword>
<accession>A0A165ZWW3</accession>
<dbReference type="Proteomes" id="UP000076798">
    <property type="component" value="Unassembled WGS sequence"/>
</dbReference>
<feature type="transmembrane region" description="Helical" evidence="11">
    <location>
        <begin position="75"/>
        <end position="94"/>
    </location>
</feature>
<evidence type="ECO:0000256" key="9">
    <source>
        <dbReference type="ARBA" id="ARBA00023136"/>
    </source>
</evidence>
<keyword evidence="10 12" id="KW-0675">Receptor</keyword>
<evidence type="ECO:0000256" key="2">
    <source>
        <dbReference type="ARBA" id="ARBA00008130"/>
    </source>
</evidence>
<dbReference type="PRINTS" id="PR00251">
    <property type="entry name" value="BACTRLOPSIN"/>
</dbReference>
<feature type="transmembrane region" description="Helical" evidence="11">
    <location>
        <begin position="247"/>
        <end position="267"/>
    </location>
</feature>
<evidence type="ECO:0000313" key="13">
    <source>
        <dbReference type="Proteomes" id="UP000076798"/>
    </source>
</evidence>
<dbReference type="FunFam" id="1.20.1070.10:FF:000160">
    <property type="entry name" value="Related to Opsin-1"/>
    <property type="match status" value="1"/>
</dbReference>
<keyword evidence="13" id="KW-1185">Reference proteome</keyword>
<evidence type="ECO:0000256" key="5">
    <source>
        <dbReference type="ARBA" id="ARBA00022692"/>
    </source>
</evidence>
<gene>
    <name evidence="12" type="ORF">SISSUDRAFT_1052410</name>
</gene>
<dbReference type="GO" id="GO:0005783">
    <property type="term" value="C:endoplasmic reticulum"/>
    <property type="evidence" value="ECO:0007669"/>
    <property type="project" value="TreeGrafter"/>
</dbReference>
<evidence type="ECO:0000256" key="6">
    <source>
        <dbReference type="ARBA" id="ARBA00022925"/>
    </source>
</evidence>
<dbReference type="SMART" id="SM01021">
    <property type="entry name" value="Bac_rhodopsin"/>
    <property type="match status" value="1"/>
</dbReference>
<evidence type="ECO:0000256" key="4">
    <source>
        <dbReference type="ARBA" id="ARBA00022606"/>
    </source>
</evidence>
<dbReference type="Pfam" id="PF01036">
    <property type="entry name" value="Bac_rhodopsin"/>
    <property type="match status" value="1"/>
</dbReference>
<keyword evidence="9 11" id="KW-0472">Membrane</keyword>
<keyword evidence="8" id="KW-0157">Chromophore</keyword>
<evidence type="ECO:0000256" key="8">
    <source>
        <dbReference type="ARBA" id="ARBA00022991"/>
    </source>
</evidence>
<dbReference type="Gene3D" id="1.20.1070.10">
    <property type="entry name" value="Rhodopsin 7-helix transmembrane proteins"/>
    <property type="match status" value="1"/>
</dbReference>
<dbReference type="GO" id="GO:0007602">
    <property type="term" value="P:phototransduction"/>
    <property type="evidence" value="ECO:0007669"/>
    <property type="project" value="UniProtKB-KW"/>
</dbReference>
<evidence type="ECO:0000256" key="1">
    <source>
        <dbReference type="ARBA" id="ARBA00004141"/>
    </source>
</evidence>
<dbReference type="PROSITE" id="PS00950">
    <property type="entry name" value="BACTERIAL_OPSIN_1"/>
    <property type="match status" value="1"/>
</dbReference>
<feature type="transmembrane region" description="Helical" evidence="11">
    <location>
        <begin position="210"/>
        <end position="235"/>
    </location>
</feature>
<proteinExistence type="inferred from homology"/>
<sequence>MFSDTVLDLAAQFDVPPVVPPPGSPPTIPHPRPIPYFSRIGHAGHTAQWVVFVIFLVSALGFIGLGSRVAKKHRAFHAINVAITGIACLSYFAMATRTGSTFIYQGHKIVQGKEVAVLRQVYWARYVDWALTTPMLLLDLGLLAGLPWFDIICLLAVDEGMIITGLISAFLKESAVKWGWYAFACIFLVYILYTLLWTGRQSARIQSSQVFRLFNMLTLWTVLLWIAYPIIFALSEGTGMISPSAEAIAYAVVDVLAKSAFGYWLVLHRTYADDEYSVVTLPQSWVEPRGQTNGIIHLPGDD</sequence>
<dbReference type="GO" id="GO:0005886">
    <property type="term" value="C:plasma membrane"/>
    <property type="evidence" value="ECO:0007669"/>
    <property type="project" value="TreeGrafter"/>
</dbReference>
<keyword evidence="6" id="KW-0681">Retinal protein</keyword>
<evidence type="ECO:0000256" key="3">
    <source>
        <dbReference type="ARBA" id="ARBA00022543"/>
    </source>
</evidence>
<evidence type="ECO:0000256" key="10">
    <source>
        <dbReference type="ARBA" id="ARBA00023170"/>
    </source>
</evidence>
<protein>
    <submittedName>
        <fullName evidence="12">Family A G protein-coupled receptor-like protein</fullName>
    </submittedName>
</protein>
<dbReference type="OrthoDB" id="536545at2759"/>
<dbReference type="GO" id="GO:0009881">
    <property type="term" value="F:photoreceptor activity"/>
    <property type="evidence" value="ECO:0007669"/>
    <property type="project" value="UniProtKB-KW"/>
</dbReference>
<comment type="subcellular location">
    <subcellularLocation>
        <location evidence="1">Membrane</location>
        <topology evidence="1">Multi-pass membrane protein</topology>
    </subcellularLocation>
</comment>
<comment type="similarity">
    <text evidence="2">Belongs to the archaeal/bacterial/fungal opsin family.</text>
</comment>
<dbReference type="InterPro" id="IPR001425">
    <property type="entry name" value="Arc/bac/fun_rhodopsins"/>
</dbReference>
<keyword evidence="5 11" id="KW-0812">Transmembrane</keyword>
<dbReference type="PROSITE" id="PS00327">
    <property type="entry name" value="BACTERIAL_OPSIN_RET"/>
    <property type="match status" value="1"/>
</dbReference>
<dbReference type="InterPro" id="IPR018229">
    <property type="entry name" value="Rhodopsin_retinal_BS"/>
</dbReference>
<organism evidence="12 13">
    <name type="scientific">Sistotremastrum suecicum HHB10207 ss-3</name>
    <dbReference type="NCBI Taxonomy" id="1314776"/>
    <lineage>
        <taxon>Eukaryota</taxon>
        <taxon>Fungi</taxon>
        <taxon>Dikarya</taxon>
        <taxon>Basidiomycota</taxon>
        <taxon>Agaricomycotina</taxon>
        <taxon>Agaricomycetes</taxon>
        <taxon>Sistotremastrales</taxon>
        <taxon>Sistotremastraceae</taxon>
        <taxon>Sistotremastrum</taxon>
    </lineage>
</organism>
<dbReference type="AlphaFoldDB" id="A0A165ZWW3"/>
<reference evidence="12 13" key="1">
    <citation type="journal article" date="2016" name="Mol. Biol. Evol.">
        <title>Comparative Genomics of Early-Diverging Mushroom-Forming Fungi Provides Insights into the Origins of Lignocellulose Decay Capabilities.</title>
        <authorList>
            <person name="Nagy L.G."/>
            <person name="Riley R."/>
            <person name="Tritt A."/>
            <person name="Adam C."/>
            <person name="Daum C."/>
            <person name="Floudas D."/>
            <person name="Sun H."/>
            <person name="Yadav J.S."/>
            <person name="Pangilinan J."/>
            <person name="Larsson K.H."/>
            <person name="Matsuura K."/>
            <person name="Barry K."/>
            <person name="Labutti K."/>
            <person name="Kuo R."/>
            <person name="Ohm R.A."/>
            <person name="Bhattacharya S.S."/>
            <person name="Shirouzu T."/>
            <person name="Yoshinaga Y."/>
            <person name="Martin F.M."/>
            <person name="Grigoriev I.V."/>
            <person name="Hibbett D.S."/>
        </authorList>
    </citation>
    <scope>NUCLEOTIDE SEQUENCE [LARGE SCALE GENOMIC DNA]</scope>
    <source>
        <strain evidence="12 13">HHB10207 ss-3</strain>
    </source>
</reference>
<dbReference type="EMBL" id="KV428168">
    <property type="protein sequence ID" value="KZT34720.1"/>
    <property type="molecule type" value="Genomic_DNA"/>
</dbReference>
<evidence type="ECO:0000256" key="7">
    <source>
        <dbReference type="ARBA" id="ARBA00022989"/>
    </source>
</evidence>
<evidence type="ECO:0000313" key="12">
    <source>
        <dbReference type="EMBL" id="KZT34720.1"/>
    </source>
</evidence>
<keyword evidence="7 11" id="KW-1133">Transmembrane helix</keyword>
<dbReference type="GO" id="GO:0005216">
    <property type="term" value="F:monoatomic ion channel activity"/>
    <property type="evidence" value="ECO:0007669"/>
    <property type="project" value="InterPro"/>
</dbReference>
<dbReference type="PANTHER" id="PTHR28286:SF2">
    <property type="entry name" value="BACTERIORHODOPSIN _OPSIN, NOPA (EUROFUNG)"/>
    <property type="match status" value="1"/>
</dbReference>
<feature type="transmembrane region" description="Helical" evidence="11">
    <location>
        <begin position="46"/>
        <end position="63"/>
    </location>
</feature>
<dbReference type="SUPFAM" id="SSF81321">
    <property type="entry name" value="Family A G protein-coupled receptor-like"/>
    <property type="match status" value="1"/>
</dbReference>
<dbReference type="PANTHER" id="PTHR28286">
    <property type="match status" value="1"/>
</dbReference>
<evidence type="ECO:0000256" key="11">
    <source>
        <dbReference type="SAM" id="Phobius"/>
    </source>
</evidence>
<feature type="transmembrane region" description="Helical" evidence="11">
    <location>
        <begin position="178"/>
        <end position="198"/>
    </location>
</feature>